<evidence type="ECO:0000256" key="3">
    <source>
        <dbReference type="ARBA" id="ARBA00022450"/>
    </source>
</evidence>
<evidence type="ECO:0000313" key="11">
    <source>
        <dbReference type="Proteomes" id="UP001056756"/>
    </source>
</evidence>
<dbReference type="FunFam" id="2.30.38.10:FF:000001">
    <property type="entry name" value="Non-ribosomal peptide synthetase PvdI"/>
    <property type="match status" value="2"/>
</dbReference>
<dbReference type="GO" id="GO:0044550">
    <property type="term" value="P:secondary metabolite biosynthetic process"/>
    <property type="evidence" value="ECO:0007669"/>
    <property type="project" value="UniProtKB-ARBA"/>
</dbReference>
<dbReference type="Pfam" id="PF13193">
    <property type="entry name" value="AMP-binding_C"/>
    <property type="match status" value="2"/>
</dbReference>
<dbReference type="KEGG" id="plig:NAG76_19055"/>
<dbReference type="Gene3D" id="1.10.1200.10">
    <property type="entry name" value="ACP-like"/>
    <property type="match status" value="4"/>
</dbReference>
<keyword evidence="5" id="KW-0436">Ligase</keyword>
<gene>
    <name evidence="10" type="ORF">NAG76_19055</name>
</gene>
<evidence type="ECO:0000256" key="6">
    <source>
        <dbReference type="ARBA" id="ARBA00022737"/>
    </source>
</evidence>
<dbReference type="CDD" id="cd05930">
    <property type="entry name" value="A_NRPS"/>
    <property type="match status" value="2"/>
</dbReference>
<dbReference type="GO" id="GO:0017000">
    <property type="term" value="P:antibiotic biosynthetic process"/>
    <property type="evidence" value="ECO:0007669"/>
    <property type="project" value="UniProtKB-KW"/>
</dbReference>
<dbReference type="Proteomes" id="UP001056756">
    <property type="component" value="Chromosome"/>
</dbReference>
<feature type="domain" description="Carrier" evidence="9">
    <location>
        <begin position="2663"/>
        <end position="2738"/>
    </location>
</feature>
<keyword evidence="6" id="KW-0677">Repeat</keyword>
<dbReference type="InterPro" id="IPR025110">
    <property type="entry name" value="AMP-bd_C"/>
</dbReference>
<proteinExistence type="inferred from homology"/>
<dbReference type="Gene3D" id="2.30.38.10">
    <property type="entry name" value="Luciferase, Domain 3"/>
    <property type="match status" value="3"/>
</dbReference>
<dbReference type="GO" id="GO:0005829">
    <property type="term" value="C:cytosol"/>
    <property type="evidence" value="ECO:0007669"/>
    <property type="project" value="TreeGrafter"/>
</dbReference>
<dbReference type="InterPro" id="IPR006162">
    <property type="entry name" value="Ppantetheine_attach_site"/>
</dbReference>
<dbReference type="FunFam" id="3.40.50.980:FF:000001">
    <property type="entry name" value="Non-ribosomal peptide synthetase"/>
    <property type="match status" value="3"/>
</dbReference>
<keyword evidence="7" id="KW-0045">Antibiotic biosynthesis</keyword>
<dbReference type="InterPro" id="IPR020806">
    <property type="entry name" value="PKS_PP-bd"/>
</dbReference>
<organism evidence="10 11">
    <name type="scientific">Candidatus Pristimantibacillus lignocellulolyticus</name>
    <dbReference type="NCBI Taxonomy" id="2994561"/>
    <lineage>
        <taxon>Bacteria</taxon>
        <taxon>Bacillati</taxon>
        <taxon>Bacillota</taxon>
        <taxon>Bacilli</taxon>
        <taxon>Bacillales</taxon>
        <taxon>Paenibacillaceae</taxon>
        <taxon>Candidatus Pristimantibacillus</taxon>
    </lineage>
</organism>
<accession>A0A9J6ZCJ4</accession>
<dbReference type="PANTHER" id="PTHR45527:SF1">
    <property type="entry name" value="FATTY ACID SYNTHASE"/>
    <property type="match status" value="1"/>
</dbReference>
<keyword evidence="4" id="KW-0597">Phosphoprotein</keyword>
<dbReference type="NCBIfam" id="NF003417">
    <property type="entry name" value="PRK04813.1"/>
    <property type="match status" value="4"/>
</dbReference>
<dbReference type="Gene3D" id="3.30.300.30">
    <property type="match status" value="4"/>
</dbReference>
<dbReference type="Pfam" id="PF00550">
    <property type="entry name" value="PP-binding"/>
    <property type="match status" value="4"/>
</dbReference>
<evidence type="ECO:0000256" key="2">
    <source>
        <dbReference type="ARBA" id="ARBA00006432"/>
    </source>
</evidence>
<dbReference type="SUPFAM" id="SSF56801">
    <property type="entry name" value="Acetyl-CoA synthetase-like"/>
    <property type="match status" value="4"/>
</dbReference>
<dbReference type="GO" id="GO:0008610">
    <property type="term" value="P:lipid biosynthetic process"/>
    <property type="evidence" value="ECO:0007669"/>
    <property type="project" value="UniProtKB-ARBA"/>
</dbReference>
<dbReference type="FunFam" id="3.40.50.980:FF:000002">
    <property type="entry name" value="Enterobactin synthetase component F"/>
    <property type="match status" value="2"/>
</dbReference>
<evidence type="ECO:0000256" key="7">
    <source>
        <dbReference type="ARBA" id="ARBA00023194"/>
    </source>
</evidence>
<dbReference type="Pfam" id="PF00501">
    <property type="entry name" value="AMP-binding"/>
    <property type="match status" value="4"/>
</dbReference>
<dbReference type="InterPro" id="IPR000873">
    <property type="entry name" value="AMP-dep_synth/lig_dom"/>
</dbReference>
<dbReference type="Gene3D" id="3.40.50.980">
    <property type="match status" value="6"/>
</dbReference>
<evidence type="ECO:0000256" key="8">
    <source>
        <dbReference type="ARBA" id="ARBA00023268"/>
    </source>
</evidence>
<dbReference type="InterPro" id="IPR045851">
    <property type="entry name" value="AMP-bd_C_sf"/>
</dbReference>
<comment type="cofactor">
    <cofactor evidence="1">
        <name>pantetheine 4'-phosphate</name>
        <dbReference type="ChEBI" id="CHEBI:47942"/>
    </cofactor>
</comment>
<dbReference type="Gene3D" id="3.40.50.12780">
    <property type="entry name" value="N-terminal domain of ligase-like"/>
    <property type="match status" value="1"/>
</dbReference>
<evidence type="ECO:0000256" key="1">
    <source>
        <dbReference type="ARBA" id="ARBA00001957"/>
    </source>
</evidence>
<dbReference type="NCBIfam" id="TIGR01733">
    <property type="entry name" value="AA-adenyl-dom"/>
    <property type="match status" value="3"/>
</dbReference>
<evidence type="ECO:0000313" key="10">
    <source>
        <dbReference type="EMBL" id="URN93902.1"/>
    </source>
</evidence>
<reference evidence="10" key="1">
    <citation type="submission" date="2022-05" db="EMBL/GenBank/DDBJ databases">
        <title>Novel bacterial taxa in a minimal lignocellulolytic consortium and its capacity to transform plastics disclosed by genome-resolved metagenomics.</title>
        <authorList>
            <person name="Rodriguez C.A.D."/>
            <person name="Diaz-Garcia L."/>
            <person name="Herrera K."/>
            <person name="Tarazona N.A."/>
            <person name="Sproer C."/>
            <person name="Overmann J."/>
            <person name="Jimenez D.J."/>
        </authorList>
    </citation>
    <scope>NUCLEOTIDE SEQUENCE</scope>
    <source>
        <strain evidence="10">MAG5</strain>
    </source>
</reference>
<evidence type="ECO:0000256" key="4">
    <source>
        <dbReference type="ARBA" id="ARBA00022553"/>
    </source>
</evidence>
<dbReference type="PROSITE" id="PS00455">
    <property type="entry name" value="AMP_BINDING"/>
    <property type="match status" value="4"/>
</dbReference>
<dbReference type="GO" id="GO:0031177">
    <property type="term" value="F:phosphopantetheine binding"/>
    <property type="evidence" value="ECO:0007669"/>
    <property type="project" value="InterPro"/>
</dbReference>
<dbReference type="GO" id="GO:0016874">
    <property type="term" value="F:ligase activity"/>
    <property type="evidence" value="ECO:0007669"/>
    <property type="project" value="UniProtKB-KW"/>
</dbReference>
<dbReference type="SMART" id="SM00823">
    <property type="entry name" value="PKS_PP"/>
    <property type="match status" value="3"/>
</dbReference>
<evidence type="ECO:0000259" key="9">
    <source>
        <dbReference type="PROSITE" id="PS50075"/>
    </source>
</evidence>
<keyword evidence="3" id="KW-0596">Phosphopantetheine</keyword>
<dbReference type="FunFam" id="1.10.1200.10:FF:000005">
    <property type="entry name" value="Nonribosomal peptide synthetase 1"/>
    <property type="match status" value="2"/>
</dbReference>
<dbReference type="InterPro" id="IPR009081">
    <property type="entry name" value="PP-bd_ACP"/>
</dbReference>
<dbReference type="FunFam" id="3.30.300.30:FF:000010">
    <property type="entry name" value="Enterobactin synthetase component F"/>
    <property type="match status" value="1"/>
</dbReference>
<dbReference type="Gene3D" id="3.30.559.30">
    <property type="entry name" value="Nonribosomal peptide synthetase, condensation domain"/>
    <property type="match status" value="4"/>
</dbReference>
<feature type="domain" description="Carrier" evidence="9">
    <location>
        <begin position="1610"/>
        <end position="1685"/>
    </location>
</feature>
<evidence type="ECO:0000256" key="5">
    <source>
        <dbReference type="ARBA" id="ARBA00022598"/>
    </source>
</evidence>
<name>A0A9J6ZCJ4_9BACL</name>
<dbReference type="PROSITE" id="PS50075">
    <property type="entry name" value="CARRIER"/>
    <property type="match status" value="4"/>
</dbReference>
<dbReference type="InterPro" id="IPR001242">
    <property type="entry name" value="Condensation_dom"/>
</dbReference>
<feature type="domain" description="Carrier" evidence="9">
    <location>
        <begin position="3711"/>
        <end position="3786"/>
    </location>
</feature>
<dbReference type="Gene3D" id="3.30.559.10">
    <property type="entry name" value="Chloramphenicol acetyltransferase-like domain"/>
    <property type="match status" value="3"/>
</dbReference>
<dbReference type="InterPro" id="IPR010071">
    <property type="entry name" value="AA_adenyl_dom"/>
</dbReference>
<dbReference type="Pfam" id="PF00668">
    <property type="entry name" value="Condensation"/>
    <property type="match status" value="3"/>
</dbReference>
<dbReference type="InterPro" id="IPR020845">
    <property type="entry name" value="AMP-binding_CS"/>
</dbReference>
<protein>
    <submittedName>
        <fullName evidence="10">Amino acid adenylation domain-containing protein</fullName>
    </submittedName>
</protein>
<feature type="domain" description="Carrier" evidence="9">
    <location>
        <begin position="573"/>
        <end position="648"/>
    </location>
</feature>
<comment type="similarity">
    <text evidence="2">Belongs to the ATP-dependent AMP-binding enzyme family.</text>
</comment>
<dbReference type="EMBL" id="CP097899">
    <property type="protein sequence ID" value="URN93902.1"/>
    <property type="molecule type" value="Genomic_DNA"/>
</dbReference>
<sequence length="4002" mass="458234">MHKGSTLVELLTLNRTKEKGITFVSRKQENYVSYDDLYQKSAAYLGYMQEKGLKKGDQVIVLLQDNDHFLFTFWACILGGIIPVPIQYATTEEQINKFFEVWNILDNPYVATDFKQYEHLQQVSAQHEKYQFTNYQRVLIYDQLNLNDQGTPPDISPNDCAFIQFSSGSTGKPKGVMLTHNNLLTNIRAIVGGSQATEKDSAISWLPLTHDMGLIGFHLSPLYASMNQWIMPSTLFMMQPMLWLDTVHKQRISMLSSPNFGYHHFLKFFMETVASEWDLSCVRLIYNGAEPISAQICDDFLTRLAPYGMKRNAMFPVYGLAEASLAVTFPPVEEEVVAIHAAREALQIGSPLVLCEDHEGNRVTFVDVGFPVAECEVQICGDDHVRLPEGTVGHIHIRGKNVTSGYYKSPLINANSFTEDGWFITGDIGYMQGGRLCVTGRHKDIIFINGQNVYPHDIEGTIESLEGIQPGRTTACGIYNDALGSEEIVFFVAHRGEPETFVNQAERIQRTLNSRMAIDVKYVLPVRTIPKTTSGKIQRYKLAEQFINGEFTSVLQTLENLMKVKLSQKVCKLPQNDTERKLLNIWHEVLNREQISTDDHFFEIGGQSLSASLVLAKVEHEFEVEVPIQRIFELSTIAEMARFIDQAEKIQILRVEPLRELREVYPTTFAQQRMYMVEQYEGVETAYVIAGVMKITGKLNKDALKHAFSELIARHEVLRTSFHTREDGIVQRVHDHVAAAIEWLDVENEPLEAELRSSIQPFNLAEASLTRMQVWSWAEHQSVISIHIHHIISDGFSMNLLMDEMIKLYQGQQLPVPALQYRDYASWQQEMMAANPMNAERQYWLDTLQGDLQVTELLTDQLRPSTKSYDGAYSTFNLDKETFIALQQLVQQTHTTLYMVLLSAYKILLSKYCRQEDLIIGSPIAGRNHAGLERMIGMFVNMSALRSYPEGDKKYSDYLNEIKKMSLEVYELQDYPFEFVVEQLGVHRDPGRNPLFEYVFVLQEQLLVPETANELTIQASIIEPSSVPFDLALEAAVHEEGLGFTFRYASQLFNEQTINGLAEHYIRIIHDIVKFPDRKLKDINILSIEEEQLLTNGWNLAFDSYPKDQTITQLFERQAGDNPDGVAVVFQGKHYSYQEINEKANQLAYALISKELGNHFVAGLIVDRSLEMIVAILGILKAGGAYLPIDPTFPMERIEYMMNDSQAACLLTMRSREGVYSKFKHLLLLDDGSYDSLNCANPPRMNDAADVAYVMYTSGSTGNPKGTCTMHYNITRVVKSTNYITITEQDTLMQLSNYAFDGSTFDIFGALLNGARLVIADSETTKDMHRLSELIVTEKVTVFFVTTALFNVIVDEYIDSIAHVRKILFGGERVSVLHVQKAFHVLGPGKLIHVYGPTETTVFATYYEINQWDDQKSCVPIGRPINRTSIYVVDSYGRPQPIGVPGELWIAGDGLAQGYLNLPDITAEKFIQHPYDVKERVYRTGDLVRWLPSGHIEFLDRMDQQVKIRGFRIELGEIERCLLAHPHIQETIVVSLGEKENASICAYYVANVELNTEEIKLYLSEKLPLFMIPTDYVSLEEMPLTSNGKINRKLLPSPNEYCNQQDTYSPPTDEIERKLTVIWEELLQRKPIGIEDHFFNLGGHSLKATILIARIYEQFNVKVLFQHFMRVPTIRTLSALIQQNEGITFTSIRSQENEKGEYSVSPAQKRLMIQEQFESMGTNYNIPIVLKVKGSIDPKQVEAALEQLIAIHEPLRTSFSWSQGNMMQTVHPHARIHVHTESVGHDLLDEHLKRLIHPFDLFEAPLVRVCLLKTAEKEHYLLIDLHHIIVDGVSVQMLLDQMFQIMVGQPSSAPHLHYRDYVQWLEEESKSDDFARQQQYWKEQLAGELPVLNMPLSFPRQEHKTYRGETIPFTVNAKLGEQIRLFALQENVTIHTVLFAAYSIALYKYCGQDDFMIGSLVAGRNHPEVQDMVGMFNNFLPIRCRLAEQQSCRSWIQDLHRVLMDAYDHADYPYDQMIADTHTSIDPSRNPLFDTMLVVHSQLESPKVWQVGEWECSRYDLDLGQAKLDFKLDIYLEEQGELRCYLEMNTDLYLRTAMDRFAQHFQQIAEQLISKPELSLMKLDMLSLQEMEQHLFGFNQTYEPYPITQTLVDQFEQQVLLTPHQVALTYQEQQWTFLEVNQKANQLARKLRNSGVQREEIIPIMTERSLEMIVGIWAILKAGGAYLPLDPHYPLERKKYIIEDSQAQRILIQNKLISLISLTNDEIQIIDLNEASNYDADDRPLETVNESRDLAYVIYTSGSTGQPKGVLIEHRSAINRLNWMHRSYPIDATDVILQKTPFTFDVSVWELFWGATKGAVLHLLAPEGEKDPREIIEAIHRHQVTTLHFVPSMLQIFLLHLQQHPEDIGKLSSMKQIFASGEALHIHQMRLFQSLLYERLGTRLVNLYGPTEATVDVSYFDCFSEQVDQLVPIGKPIDNIQLLVLNDHFQLQPVGVPGELCIAGDGLARGYLNQLKLSEEKFIDHPFNKNNKLYRTGDLARWREDGQIEYLGRMDYQVKIRGYRIECDEIAFHMSSDSRMRDAIVIAHQDAQSEYYLCGYYISDEEISRKEWDTHLSRSMPEYMIPSFYIRMDQFPLSANGKINRKSLPLPDVHTRDEVEYVKPSNDIEFRLTAIWQEILGVQQVGVQDNFFSLGGHSLRAAQLVMKIHEAFHISISLKEVFQSPTIKQLADQIASAERELFVPIAQVELKENYPLSSAQKRLFILHQMEEASTAYHLSQAIEINGLLDIQRLEAAFGLLIERHESLRTSFSWSEGVPVQRVHPEVNFTIDIVDGREEDATLRSFLRPFDLEAAPLLRVVLIEKSPNQHILLFDMHHMIADGLSTVHLANEFITFYKGKTLQPLRIQYKDFTEWQNQWLDSESALVQEQFWVEQFADGFSILQLPTDFVRPSRKTTEGERIVAQLSKQDSQVIRNLAVEYGATPYMVLLTAFYVLLHKYAGQDEIVVGTPVSGRTHEDVQPLIGMFVNTLALKTKVEADKSYSELLAATKELTIEAFEHQDYPFEHLIEQLKLERDLSRNPLFDAMFIVQNMGMPELRSDEITFTPYALKHETAKFDLTLEVIEHTSAFTLNLEYATSLFTKETAERMLQHYIQIIQSVCKNPTSTIAELNWMSEQEKQVGINDFNATSKAYPDDRTLLDFFEIQAVEKADHIAIQWADESLTYGKLNERANQLARTLRENGTKPDGIVPLLIERSPEMLISILAIWKAGGAYLPVSPDFPTERIQFLLQDSGSNILISRTKYLNLLGEKTGEAQAIIEIDVDKESSYHSDSSNPPLVHTSRNLAYVIYTSGSTGQPKGTMIEHRSVTNRLLWMQDQYPLLQDSVILQKTPFTFDVSVWELFWWMISGSKVALLENGGEKDPTLIVKAIEQYQVSHMHFVPPMLKLFLEHCHRLNTIPGLKSLAYVFASGETLQVPQVDQFKWLNDHFNTRLINLYGPTEATVDVSSYECSWNAPTNAVPIGKPIYNTSLLILNDQFNVQPIGVPGELCIAGDGLARGYVNRPELTEKVFVDHPFQAGQKMYRTGDLAKWMPDGNIQYLGRKDNQVKIRGFRIELGEIEHIVLEHEHIRECVVVVMHNKQQEVYLCGYIVASKSLSSTEVKQWLQQKVPEYMVPGYIIQVEQMPLGFNGKIDRKALPQPQRLVEGNDTLVLPNNEIEQQLAMIWKELSGIETFSVHDNFFDIGGNSLLLIRVQAEITSLYPDVVKVTDLFAHPTIFKLSEYIQAQKQQSVVKKVPLLSWPLTDFEFLGSQQMRMEYFYSPKSETIQYLSYIAADLEVDINEIWLAIYCYLLHQRSKEQDIIIQVVQKHVQVIELHQNFTQVSDFKQLILNIHECLKQESAEIVPLSEWRGKIVKTRAKGVLLPVFSMDELHSFVEESDYDICLGASMSDKQEIQLALQFNGKRLNQERMKRFLNSFVQVMDQVIEAFTVELNVAVTKEDPQN</sequence>
<keyword evidence="8" id="KW-0511">Multifunctional enzyme</keyword>
<dbReference type="InterPro" id="IPR023213">
    <property type="entry name" value="CAT-like_dom_sf"/>
</dbReference>
<dbReference type="FunFam" id="3.40.50.12780:FF:000012">
    <property type="entry name" value="Non-ribosomal peptide synthetase"/>
    <property type="match status" value="3"/>
</dbReference>
<dbReference type="SUPFAM" id="SSF52777">
    <property type="entry name" value="CoA-dependent acyltransferases"/>
    <property type="match status" value="7"/>
</dbReference>
<dbReference type="CDD" id="cd12117">
    <property type="entry name" value="A_NRPS_Srf_like"/>
    <property type="match status" value="1"/>
</dbReference>
<dbReference type="PROSITE" id="PS00012">
    <property type="entry name" value="PHOSPHOPANTETHEINE"/>
    <property type="match status" value="1"/>
</dbReference>
<dbReference type="PANTHER" id="PTHR45527">
    <property type="entry name" value="NONRIBOSOMAL PEPTIDE SYNTHETASE"/>
    <property type="match status" value="1"/>
</dbReference>
<dbReference type="GO" id="GO:0043041">
    <property type="term" value="P:amino acid activation for nonribosomal peptide biosynthetic process"/>
    <property type="evidence" value="ECO:0007669"/>
    <property type="project" value="TreeGrafter"/>
</dbReference>
<dbReference type="InterPro" id="IPR042099">
    <property type="entry name" value="ANL_N_sf"/>
</dbReference>
<dbReference type="InterPro" id="IPR036736">
    <property type="entry name" value="ACP-like_sf"/>
</dbReference>
<dbReference type="CDD" id="cd19531">
    <property type="entry name" value="LCL_NRPS-like"/>
    <property type="match status" value="3"/>
</dbReference>
<dbReference type="SUPFAM" id="SSF47336">
    <property type="entry name" value="ACP-like"/>
    <property type="match status" value="4"/>
</dbReference>